<protein>
    <submittedName>
        <fullName evidence="2">Uncharacterized protein</fullName>
    </submittedName>
</protein>
<accession>A0A5E4MS64</accession>
<reference evidence="2 3" key="1">
    <citation type="submission" date="2019-08" db="EMBL/GenBank/DDBJ databases">
        <authorList>
            <person name="Alioto T."/>
            <person name="Alioto T."/>
            <person name="Gomez Garrido J."/>
        </authorList>
    </citation>
    <scope>NUCLEOTIDE SEQUENCE [LARGE SCALE GENOMIC DNA]</scope>
</reference>
<keyword evidence="1" id="KW-0732">Signal</keyword>
<dbReference type="EMBL" id="CABPRJ010000954">
    <property type="protein sequence ID" value="VVC32231.1"/>
    <property type="molecule type" value="Genomic_DNA"/>
</dbReference>
<dbReference type="AlphaFoldDB" id="A0A5E4MS64"/>
<feature type="chain" id="PRO_5022921613" evidence="1">
    <location>
        <begin position="22"/>
        <end position="333"/>
    </location>
</feature>
<name>A0A5E4MS64_9HEMI</name>
<feature type="signal peptide" evidence="1">
    <location>
        <begin position="1"/>
        <end position="21"/>
    </location>
</feature>
<evidence type="ECO:0000313" key="3">
    <source>
        <dbReference type="Proteomes" id="UP000325440"/>
    </source>
</evidence>
<proteinExistence type="predicted"/>
<dbReference type="OrthoDB" id="6612717at2759"/>
<evidence type="ECO:0000313" key="2">
    <source>
        <dbReference type="EMBL" id="VVC32231.1"/>
    </source>
</evidence>
<keyword evidence="3" id="KW-1185">Reference proteome</keyword>
<dbReference type="Proteomes" id="UP000325440">
    <property type="component" value="Unassembled WGS sequence"/>
</dbReference>
<evidence type="ECO:0000256" key="1">
    <source>
        <dbReference type="SAM" id="SignalP"/>
    </source>
</evidence>
<sequence>MKFRCVYVLGVFFNFLNVGFGAAIVGQKICNCLPSIIKIPKISVPSAPEYRIVCTKTPGAQQYSPINCLCNCVNIRVTPAKDEYDWTAMTPIPEFCGDNMGPRLFGVLGSVFGPPANACNTGAVSSAGYPIVQEPPGPDGIDEPTDSAGTSCCGSLPADPVSLMLAQVEANRCRGSGVREDRLAFGPISVPKDALPPPSSSSDVNEEGLYALNTPIIELKTCKRFGQNAKLASDTDALLALEEDSQLSDDPGLTVNLPSYADVEYQTETLSCTPLIDGVLMPTATNPESKVVYDSNAMRCGSNVSSQCLCSSCSKCSCRKCSCEKCSCGKYTN</sequence>
<organism evidence="2 3">
    <name type="scientific">Cinara cedri</name>
    <dbReference type="NCBI Taxonomy" id="506608"/>
    <lineage>
        <taxon>Eukaryota</taxon>
        <taxon>Metazoa</taxon>
        <taxon>Ecdysozoa</taxon>
        <taxon>Arthropoda</taxon>
        <taxon>Hexapoda</taxon>
        <taxon>Insecta</taxon>
        <taxon>Pterygota</taxon>
        <taxon>Neoptera</taxon>
        <taxon>Paraneoptera</taxon>
        <taxon>Hemiptera</taxon>
        <taxon>Sternorrhyncha</taxon>
        <taxon>Aphidomorpha</taxon>
        <taxon>Aphidoidea</taxon>
        <taxon>Aphididae</taxon>
        <taxon>Lachninae</taxon>
        <taxon>Cinara</taxon>
    </lineage>
</organism>
<gene>
    <name evidence="2" type="ORF">CINCED_3A013345</name>
</gene>